<reference evidence="1" key="1">
    <citation type="submission" date="2018-05" db="EMBL/GenBank/DDBJ databases">
        <authorList>
            <person name="Lanie J.A."/>
            <person name="Ng W.-L."/>
            <person name="Kazmierczak K.M."/>
            <person name="Andrzejewski T.M."/>
            <person name="Davidsen T.M."/>
            <person name="Wayne K.J."/>
            <person name="Tettelin H."/>
            <person name="Glass J.I."/>
            <person name="Rusch D."/>
            <person name="Podicherti R."/>
            <person name="Tsui H.-C.T."/>
            <person name="Winkler M.E."/>
        </authorList>
    </citation>
    <scope>NUCLEOTIDE SEQUENCE</scope>
</reference>
<dbReference type="EMBL" id="UINC01001289">
    <property type="protein sequence ID" value="SUZ76733.1"/>
    <property type="molecule type" value="Genomic_DNA"/>
</dbReference>
<protein>
    <submittedName>
        <fullName evidence="1">Uncharacterized protein</fullName>
    </submittedName>
</protein>
<dbReference type="AlphaFoldDB" id="A0A381QGD9"/>
<evidence type="ECO:0000313" key="1">
    <source>
        <dbReference type="EMBL" id="SUZ76733.1"/>
    </source>
</evidence>
<proteinExistence type="predicted"/>
<gene>
    <name evidence="1" type="ORF">METZ01_LOCUS29587</name>
</gene>
<organism evidence="1">
    <name type="scientific">marine metagenome</name>
    <dbReference type="NCBI Taxonomy" id="408172"/>
    <lineage>
        <taxon>unclassified sequences</taxon>
        <taxon>metagenomes</taxon>
        <taxon>ecological metagenomes</taxon>
    </lineage>
</organism>
<accession>A0A381QGD9</accession>
<name>A0A381QGD9_9ZZZZ</name>
<feature type="non-terminal residue" evidence="1">
    <location>
        <position position="1"/>
    </location>
</feature>
<sequence length="147" mass="16736">VIASNGFFQIKRACWLALVTLTIGIATSTRAEPISLECRYVNEDRSPDWIALVQFDSETGDASLTGYPITYANQASFHRVIDRLPVDRTPGEVRVRRADSEKTYHIDRRTLESRTVRKRVSEVGTTETLTQFGKCRILNNEVGNRRF</sequence>